<dbReference type="SUPFAM" id="SSF56801">
    <property type="entry name" value="Acetyl-CoA synthetase-like"/>
    <property type="match status" value="1"/>
</dbReference>
<dbReference type="InterPro" id="IPR020845">
    <property type="entry name" value="AMP-binding_CS"/>
</dbReference>
<evidence type="ECO:0000313" key="5">
    <source>
        <dbReference type="EMBL" id="MFC4694015.1"/>
    </source>
</evidence>
<dbReference type="PANTHER" id="PTHR43201">
    <property type="entry name" value="ACYL-COA SYNTHETASE"/>
    <property type="match status" value="1"/>
</dbReference>
<proteinExistence type="inferred from homology"/>
<sequence length="502" mass="52683">MSSTVFDSTGIETGPDGIRRYTGLAPTLPALLSATAARVPGRTAVVEPGGPSVTYAELEERARVVAGGLRAAGVGVGDRVALRIGNGLDWVLAFWGTQLAGGVVVPLNTRLSEPEARFVLDDCGAAYVVEPGAPLPAGEPVEPHDAAPTDVAALFYTSGTTGRPKGAMTTHENFATAAENMRRVLGLSREGGETSLISVPLFHVTGCNSQLLGQTAIGNTVVVMPRFSPAAVLEAIPAFGVSLLTSVPTIFELLLRHPSFASTDVSGVRVLSYGGAPIAPELVHRLMAAFPNARVGNGFGLTETAALATYLPHEFALEHADSVGFAVPVDDVRVDRPDPDTGVGELLVRGPNVVAGYWGDPARTAETFRNGWLRTGDMARVTDGMVRIVDRAKDMINRGGENVYSVEVENALAEHPDVVEVAVVGVPDPVMGEKVGAVVQPRAGVSAEDLVASLAPFARERLADFKVPQFVKVLDAPLPRNAGGKVLKHPLRATTDWTPVPR</sequence>
<protein>
    <submittedName>
        <fullName evidence="5">Class I adenylate-forming enzyme family protein</fullName>
    </submittedName>
</protein>
<comment type="caution">
    <text evidence="5">The sequence shown here is derived from an EMBL/GenBank/DDBJ whole genome shotgun (WGS) entry which is preliminary data.</text>
</comment>
<dbReference type="InterPro" id="IPR000873">
    <property type="entry name" value="AMP-dep_synth/lig_dom"/>
</dbReference>
<evidence type="ECO:0000259" key="3">
    <source>
        <dbReference type="Pfam" id="PF00501"/>
    </source>
</evidence>
<evidence type="ECO:0000256" key="2">
    <source>
        <dbReference type="ARBA" id="ARBA00022598"/>
    </source>
</evidence>
<organism evidence="5 6">
    <name type="scientific">Geodermatophilus arenarius</name>
    <dbReference type="NCBI Taxonomy" id="1137990"/>
    <lineage>
        <taxon>Bacteria</taxon>
        <taxon>Bacillati</taxon>
        <taxon>Actinomycetota</taxon>
        <taxon>Actinomycetes</taxon>
        <taxon>Geodermatophilales</taxon>
        <taxon>Geodermatophilaceae</taxon>
        <taxon>Geodermatophilus</taxon>
    </lineage>
</organism>
<dbReference type="PROSITE" id="PS00455">
    <property type="entry name" value="AMP_BINDING"/>
    <property type="match status" value="1"/>
</dbReference>
<dbReference type="Pfam" id="PF00501">
    <property type="entry name" value="AMP-binding"/>
    <property type="match status" value="1"/>
</dbReference>
<gene>
    <name evidence="5" type="ORF">ACFO3M_11525</name>
</gene>
<evidence type="ECO:0000313" key="6">
    <source>
        <dbReference type="Proteomes" id="UP001596025"/>
    </source>
</evidence>
<dbReference type="RefSeq" id="WP_387988733.1">
    <property type="nucleotide sequence ID" value="NZ_JBHSGR010000011.1"/>
</dbReference>
<dbReference type="Gene3D" id="3.40.50.12780">
    <property type="entry name" value="N-terminal domain of ligase-like"/>
    <property type="match status" value="1"/>
</dbReference>
<feature type="domain" description="AMP-binding enzyme C-terminal" evidence="4">
    <location>
        <begin position="407"/>
        <end position="485"/>
    </location>
</feature>
<evidence type="ECO:0000256" key="1">
    <source>
        <dbReference type="ARBA" id="ARBA00006432"/>
    </source>
</evidence>
<feature type="domain" description="AMP-dependent synthetase/ligase" evidence="3">
    <location>
        <begin position="34"/>
        <end position="358"/>
    </location>
</feature>
<dbReference type="Proteomes" id="UP001596025">
    <property type="component" value="Unassembled WGS sequence"/>
</dbReference>
<reference evidence="6" key="1">
    <citation type="journal article" date="2019" name="Int. J. Syst. Evol. Microbiol.">
        <title>The Global Catalogue of Microorganisms (GCM) 10K type strain sequencing project: providing services to taxonomists for standard genome sequencing and annotation.</title>
        <authorList>
            <consortium name="The Broad Institute Genomics Platform"/>
            <consortium name="The Broad Institute Genome Sequencing Center for Infectious Disease"/>
            <person name="Wu L."/>
            <person name="Ma J."/>
        </authorList>
    </citation>
    <scope>NUCLEOTIDE SEQUENCE [LARGE SCALE GENOMIC DNA]</scope>
    <source>
        <strain evidence="6">CCUG 62763</strain>
    </source>
</reference>
<dbReference type="PANTHER" id="PTHR43201:SF5">
    <property type="entry name" value="MEDIUM-CHAIN ACYL-COA LIGASE ACSF2, MITOCHONDRIAL"/>
    <property type="match status" value="1"/>
</dbReference>
<comment type="similarity">
    <text evidence="1">Belongs to the ATP-dependent AMP-binding enzyme family.</text>
</comment>
<accession>A0ABV9LJM8</accession>
<dbReference type="Pfam" id="PF13193">
    <property type="entry name" value="AMP-binding_C"/>
    <property type="match status" value="1"/>
</dbReference>
<dbReference type="InterPro" id="IPR025110">
    <property type="entry name" value="AMP-bd_C"/>
</dbReference>
<dbReference type="InterPro" id="IPR045851">
    <property type="entry name" value="AMP-bd_C_sf"/>
</dbReference>
<keyword evidence="6" id="KW-1185">Reference proteome</keyword>
<name>A0ABV9LJM8_9ACTN</name>
<dbReference type="InterPro" id="IPR042099">
    <property type="entry name" value="ANL_N_sf"/>
</dbReference>
<keyword evidence="2" id="KW-0436">Ligase</keyword>
<dbReference type="Gene3D" id="3.30.300.30">
    <property type="match status" value="1"/>
</dbReference>
<dbReference type="EMBL" id="JBHSGR010000011">
    <property type="protein sequence ID" value="MFC4694015.1"/>
    <property type="molecule type" value="Genomic_DNA"/>
</dbReference>
<evidence type="ECO:0000259" key="4">
    <source>
        <dbReference type="Pfam" id="PF13193"/>
    </source>
</evidence>